<evidence type="ECO:0000256" key="3">
    <source>
        <dbReference type="ARBA" id="ARBA00023274"/>
    </source>
</evidence>
<proteinExistence type="inferred from homology"/>
<dbReference type="InterPro" id="IPR000271">
    <property type="entry name" value="Ribosomal_bL34"/>
</dbReference>
<dbReference type="GO" id="GO:0005762">
    <property type="term" value="C:mitochondrial large ribosomal subunit"/>
    <property type="evidence" value="ECO:0007669"/>
    <property type="project" value="TreeGrafter"/>
</dbReference>
<comment type="similarity">
    <text evidence="1">Belongs to the bacterial ribosomal protein bL34 family.</text>
</comment>
<evidence type="ECO:0000313" key="7">
    <source>
        <dbReference type="Proteomes" id="UP000886998"/>
    </source>
</evidence>
<evidence type="ECO:0000256" key="4">
    <source>
        <dbReference type="ARBA" id="ARBA00035274"/>
    </source>
</evidence>
<reference evidence="6" key="1">
    <citation type="submission" date="2020-08" db="EMBL/GenBank/DDBJ databases">
        <title>Multicomponent nature underlies the extraordinary mechanical properties of spider dragline silk.</title>
        <authorList>
            <person name="Kono N."/>
            <person name="Nakamura H."/>
            <person name="Mori M."/>
            <person name="Yoshida Y."/>
            <person name="Ohtoshi R."/>
            <person name="Malay A.D."/>
            <person name="Moran D.A.P."/>
            <person name="Tomita M."/>
            <person name="Numata K."/>
            <person name="Arakawa K."/>
        </authorList>
    </citation>
    <scope>NUCLEOTIDE SEQUENCE</scope>
</reference>
<keyword evidence="3" id="KW-0687">Ribonucleoprotein</keyword>
<evidence type="ECO:0000256" key="1">
    <source>
        <dbReference type="ARBA" id="ARBA00010111"/>
    </source>
</evidence>
<dbReference type="PANTHER" id="PTHR14503">
    <property type="entry name" value="MITOCHONDRIAL RIBOSOMAL PROTEIN 34 FAMILY MEMBER"/>
    <property type="match status" value="1"/>
</dbReference>
<dbReference type="AlphaFoldDB" id="A0A8X6M8D1"/>
<dbReference type="EMBL" id="BMAV01024821">
    <property type="protein sequence ID" value="GFS36359.1"/>
    <property type="molecule type" value="Genomic_DNA"/>
</dbReference>
<protein>
    <recommendedName>
        <fullName evidence="4">Large ribosomal subunit protein bL34m</fullName>
    </recommendedName>
    <alternativeName>
        <fullName evidence="5">39S ribosomal protein L34, mitochondrial</fullName>
    </alternativeName>
</protein>
<sequence length="170" mass="19638">MSPTSLYTPSKRGISIRSGARKNILNVYSRLREENPQESISEIVRKVSELTGISKRTVYRLKKEKTLNALSSPGKKRPGAVGQRRRLVKYESPNSIILSSFWKPNSLLQLETILGSRCIDQIRTNVRRHWPRPSERKRIRRSGYEKRLSTPGGRAILMRRILKGRYVLSH</sequence>
<dbReference type="OrthoDB" id="431691at2759"/>
<accession>A0A8X6M8D1</accession>
<dbReference type="Proteomes" id="UP000886998">
    <property type="component" value="Unassembled WGS sequence"/>
</dbReference>
<organism evidence="6 7">
    <name type="scientific">Trichonephila inaurata madagascariensis</name>
    <dbReference type="NCBI Taxonomy" id="2747483"/>
    <lineage>
        <taxon>Eukaryota</taxon>
        <taxon>Metazoa</taxon>
        <taxon>Ecdysozoa</taxon>
        <taxon>Arthropoda</taxon>
        <taxon>Chelicerata</taxon>
        <taxon>Arachnida</taxon>
        <taxon>Araneae</taxon>
        <taxon>Araneomorphae</taxon>
        <taxon>Entelegynae</taxon>
        <taxon>Araneoidea</taxon>
        <taxon>Nephilidae</taxon>
        <taxon>Trichonephila</taxon>
        <taxon>Trichonephila inaurata</taxon>
    </lineage>
</organism>
<dbReference type="PANTHER" id="PTHR14503:SF4">
    <property type="entry name" value="LARGE RIBOSOMAL SUBUNIT PROTEIN BL34M"/>
    <property type="match status" value="1"/>
</dbReference>
<evidence type="ECO:0000256" key="5">
    <source>
        <dbReference type="ARBA" id="ARBA00035434"/>
    </source>
</evidence>
<evidence type="ECO:0000313" key="6">
    <source>
        <dbReference type="EMBL" id="GFS36359.1"/>
    </source>
</evidence>
<keyword evidence="7" id="KW-1185">Reference proteome</keyword>
<keyword evidence="2" id="KW-0689">Ribosomal protein</keyword>
<dbReference type="Pfam" id="PF00468">
    <property type="entry name" value="Ribosomal_L34"/>
    <property type="match status" value="1"/>
</dbReference>
<comment type="caution">
    <text evidence="6">The sequence shown here is derived from an EMBL/GenBank/DDBJ whole genome shotgun (WGS) entry which is preliminary data.</text>
</comment>
<dbReference type="GO" id="GO:0003735">
    <property type="term" value="F:structural constituent of ribosome"/>
    <property type="evidence" value="ECO:0007669"/>
    <property type="project" value="InterPro"/>
</dbReference>
<evidence type="ECO:0000256" key="2">
    <source>
        <dbReference type="ARBA" id="ARBA00022980"/>
    </source>
</evidence>
<dbReference type="Gene3D" id="1.10.287.3980">
    <property type="match status" value="1"/>
</dbReference>
<dbReference type="GO" id="GO:0006412">
    <property type="term" value="P:translation"/>
    <property type="evidence" value="ECO:0007669"/>
    <property type="project" value="InterPro"/>
</dbReference>
<gene>
    <name evidence="6" type="ORF">TNIN_188181</name>
</gene>
<name>A0A8X6M8D1_9ARAC</name>